<accession>A0A1B7TG21</accession>
<evidence type="ECO:0000313" key="2">
    <source>
        <dbReference type="EMBL" id="OBA27692.1"/>
    </source>
</evidence>
<evidence type="ECO:0000313" key="3">
    <source>
        <dbReference type="Proteomes" id="UP000092321"/>
    </source>
</evidence>
<feature type="coiled-coil region" evidence="1">
    <location>
        <begin position="332"/>
        <end position="370"/>
    </location>
</feature>
<comment type="caution">
    <text evidence="2">The sequence shown here is derived from an EMBL/GenBank/DDBJ whole genome shotgun (WGS) entry which is preliminary data.</text>
</comment>
<name>A0A1B7TG21_9ASCO</name>
<keyword evidence="1" id="KW-0175">Coiled coil</keyword>
<protein>
    <submittedName>
        <fullName evidence="2">Uncharacterized protein</fullName>
    </submittedName>
</protein>
<dbReference type="EMBL" id="LXPE01000007">
    <property type="protein sequence ID" value="OBA27692.1"/>
    <property type="molecule type" value="Genomic_DNA"/>
</dbReference>
<dbReference type="AlphaFoldDB" id="A0A1B7TG21"/>
<proteinExistence type="predicted"/>
<organism evidence="2 3">
    <name type="scientific">Hanseniaspora valbyensis NRRL Y-1626</name>
    <dbReference type="NCBI Taxonomy" id="766949"/>
    <lineage>
        <taxon>Eukaryota</taxon>
        <taxon>Fungi</taxon>
        <taxon>Dikarya</taxon>
        <taxon>Ascomycota</taxon>
        <taxon>Saccharomycotina</taxon>
        <taxon>Saccharomycetes</taxon>
        <taxon>Saccharomycodales</taxon>
        <taxon>Saccharomycodaceae</taxon>
        <taxon>Hanseniaspora</taxon>
    </lineage>
</organism>
<keyword evidence="3" id="KW-1185">Reference proteome</keyword>
<sequence length="503" mass="59311">MVLEKPNIVLNKSKIRSNSVYQKILSKNDITNSIINNSSASQQKDKTLKNMMFTSIFEIKNKKRYTMFEKPSKEGAYDTTEKALANFNAEKSSTAPLRLNNKQQSDNYDNIYNLKKEDLKNEFWIGESFKEKSESEYRPLQNWKKQQKLKNESGPEYKPLWQQKSNSFKGNLLSPLNSMDKKNSKITASSIYTGETYNDSNILFETTEKNKKLYDKIGGYKSSILEMKQEHNRLEMIKIPMVTYEISKKEIVLNKLKDDMRFFNKDIERIKQNQELMDEENEVRLKNCKLKLDVQMSEFLLEQDKFLNENLQKQKYEQLEWKNECDENNKKLKELNDLKLSLINDNKILESQLTEKALKEKLELERLRQERLSEIEAEKINFINTNINFVNNSKLEKEKLKLLSLSDGRQQENEKLTSTLQSVVQKITDENFLLSTVTDDEQMKSSELMKYGLEKMHPLERQLTELKTKLDDALSDEQRLSKDHVKLNKFIITIQKKIDSLKE</sequence>
<evidence type="ECO:0000256" key="1">
    <source>
        <dbReference type="SAM" id="Coils"/>
    </source>
</evidence>
<dbReference type="Proteomes" id="UP000092321">
    <property type="component" value="Unassembled WGS sequence"/>
</dbReference>
<dbReference type="OrthoDB" id="3972554at2759"/>
<reference evidence="3" key="1">
    <citation type="journal article" date="2016" name="Proc. Natl. Acad. Sci. U.S.A.">
        <title>Comparative genomics of biotechnologically important yeasts.</title>
        <authorList>
            <person name="Riley R."/>
            <person name="Haridas S."/>
            <person name="Wolfe K.H."/>
            <person name="Lopes M.R."/>
            <person name="Hittinger C.T."/>
            <person name="Goeker M."/>
            <person name="Salamov A.A."/>
            <person name="Wisecaver J.H."/>
            <person name="Long T.M."/>
            <person name="Calvey C.H."/>
            <person name="Aerts A.L."/>
            <person name="Barry K.W."/>
            <person name="Choi C."/>
            <person name="Clum A."/>
            <person name="Coughlan A.Y."/>
            <person name="Deshpande S."/>
            <person name="Douglass A.P."/>
            <person name="Hanson S.J."/>
            <person name="Klenk H.-P."/>
            <person name="LaButti K.M."/>
            <person name="Lapidus A."/>
            <person name="Lindquist E.A."/>
            <person name="Lipzen A.M."/>
            <person name="Meier-Kolthoff J.P."/>
            <person name="Ohm R.A."/>
            <person name="Otillar R.P."/>
            <person name="Pangilinan J.L."/>
            <person name="Peng Y."/>
            <person name="Rokas A."/>
            <person name="Rosa C.A."/>
            <person name="Scheuner C."/>
            <person name="Sibirny A.A."/>
            <person name="Slot J.C."/>
            <person name="Stielow J.B."/>
            <person name="Sun H."/>
            <person name="Kurtzman C.P."/>
            <person name="Blackwell M."/>
            <person name="Grigoriev I.V."/>
            <person name="Jeffries T.W."/>
        </authorList>
    </citation>
    <scope>NUCLEOTIDE SEQUENCE [LARGE SCALE GENOMIC DNA]</scope>
    <source>
        <strain evidence="3">NRRL Y-1626</strain>
    </source>
</reference>
<gene>
    <name evidence="2" type="ORF">HANVADRAFT_48032</name>
</gene>